<dbReference type="InterPro" id="IPR009003">
    <property type="entry name" value="Peptidase_S1_PA"/>
</dbReference>
<feature type="region of interest" description="Disordered" evidence="1">
    <location>
        <begin position="1"/>
        <end position="55"/>
    </location>
</feature>
<dbReference type="PRINTS" id="PR00834">
    <property type="entry name" value="PROTEASES2C"/>
</dbReference>
<proteinExistence type="predicted"/>
<dbReference type="AlphaFoldDB" id="A0A381PGW0"/>
<evidence type="ECO:0000313" key="2">
    <source>
        <dbReference type="EMBL" id="SUZ64703.1"/>
    </source>
</evidence>
<dbReference type="PANTHER" id="PTHR43019">
    <property type="entry name" value="SERINE ENDOPROTEASE DEGS"/>
    <property type="match status" value="1"/>
</dbReference>
<dbReference type="Pfam" id="PF13365">
    <property type="entry name" value="Trypsin_2"/>
    <property type="match status" value="1"/>
</dbReference>
<dbReference type="InterPro" id="IPR043504">
    <property type="entry name" value="Peptidase_S1_PA_chymotrypsin"/>
</dbReference>
<dbReference type="EMBL" id="UINC01000940">
    <property type="protein sequence ID" value="SUZ64703.1"/>
    <property type="molecule type" value="Genomic_DNA"/>
</dbReference>
<dbReference type="PANTHER" id="PTHR43019:SF23">
    <property type="entry name" value="PROTEASE DO-LIKE 5, CHLOROPLASTIC"/>
    <property type="match status" value="1"/>
</dbReference>
<accession>A0A381PGW0</accession>
<protein>
    <recommendedName>
        <fullName evidence="3">Serine protease</fullName>
    </recommendedName>
</protein>
<reference evidence="2" key="1">
    <citation type="submission" date="2018-05" db="EMBL/GenBank/DDBJ databases">
        <authorList>
            <person name="Lanie J.A."/>
            <person name="Ng W.-L."/>
            <person name="Kazmierczak K.M."/>
            <person name="Andrzejewski T.M."/>
            <person name="Davidsen T.M."/>
            <person name="Wayne K.J."/>
            <person name="Tettelin H."/>
            <person name="Glass J.I."/>
            <person name="Rusch D."/>
            <person name="Podicherti R."/>
            <person name="Tsui H.-C.T."/>
            <person name="Winkler M.E."/>
        </authorList>
    </citation>
    <scope>NUCLEOTIDE SEQUENCE</scope>
</reference>
<gene>
    <name evidence="2" type="ORF">METZ01_LOCUS17557</name>
</gene>
<dbReference type="GO" id="GO:0006508">
    <property type="term" value="P:proteolysis"/>
    <property type="evidence" value="ECO:0007669"/>
    <property type="project" value="InterPro"/>
</dbReference>
<feature type="compositionally biased region" description="Low complexity" evidence="1">
    <location>
        <begin position="15"/>
        <end position="50"/>
    </location>
</feature>
<dbReference type="GO" id="GO:0004252">
    <property type="term" value="F:serine-type endopeptidase activity"/>
    <property type="evidence" value="ECO:0007669"/>
    <property type="project" value="InterPro"/>
</dbReference>
<organism evidence="2">
    <name type="scientific">marine metagenome</name>
    <dbReference type="NCBI Taxonomy" id="408172"/>
    <lineage>
        <taxon>unclassified sequences</taxon>
        <taxon>metagenomes</taxon>
        <taxon>ecological metagenomes</taxon>
    </lineage>
</organism>
<sequence length="253" mass="25368">VALSATGACTNSEEPPSTTPTSTSVTTSTTPTSTSVTTSTAPTSTVPPSKTSDEVPETVLAATRAAVHSVRGLDCRKAQVGTTFLIAPDLLVTSAHVVAGIEVPILSVGAGEVSSRVVAFDPVSDLAILRTAEELGEPLAMGEATVGTAVALVAYDGDGMPVERHLTVRQAIRATGEDIYGEPGSGRDALLLDGSVAYGNSGGPIVDGSGTVVGVVFANTRGGEGTSFAVQVGEVHVLLAEVGSSPVPPTECR</sequence>
<dbReference type="InterPro" id="IPR001940">
    <property type="entry name" value="Peptidase_S1C"/>
</dbReference>
<name>A0A381PGW0_9ZZZZ</name>
<feature type="non-terminal residue" evidence="2">
    <location>
        <position position="1"/>
    </location>
</feature>
<dbReference type="Gene3D" id="2.40.10.10">
    <property type="entry name" value="Trypsin-like serine proteases"/>
    <property type="match status" value="2"/>
</dbReference>
<dbReference type="SUPFAM" id="SSF50494">
    <property type="entry name" value="Trypsin-like serine proteases"/>
    <property type="match status" value="1"/>
</dbReference>
<evidence type="ECO:0008006" key="3">
    <source>
        <dbReference type="Google" id="ProtNLM"/>
    </source>
</evidence>
<evidence type="ECO:0000256" key="1">
    <source>
        <dbReference type="SAM" id="MobiDB-lite"/>
    </source>
</evidence>